<evidence type="ECO:0000313" key="3">
    <source>
        <dbReference type="Proteomes" id="UP000054324"/>
    </source>
</evidence>
<feature type="non-terminal residue" evidence="2">
    <location>
        <position position="93"/>
    </location>
</feature>
<sequence>SVDVSVIRLTLSPCNSEPCILVRGKTVRLEIEFAAPRDVRAEIQEIRGSSGQGPQLIQFPEDDICAYWFPPCPIKAKKFYALLYRPRVNVNSK</sequence>
<feature type="domain" description="MD-2-related lipid-recognition" evidence="1">
    <location>
        <begin position="6"/>
        <end position="82"/>
    </location>
</feature>
<dbReference type="KEGG" id="ovi:T265_14948"/>
<feature type="non-terminal residue" evidence="2">
    <location>
        <position position="1"/>
    </location>
</feature>
<gene>
    <name evidence="2" type="ORF">T265_14948</name>
</gene>
<keyword evidence="3" id="KW-1185">Reference proteome</keyword>
<proteinExistence type="predicted"/>
<name>A0A074ZFR2_OPIVI</name>
<reference evidence="2 3" key="1">
    <citation type="submission" date="2013-11" db="EMBL/GenBank/DDBJ databases">
        <title>Opisthorchis viverrini - life in the bile duct.</title>
        <authorList>
            <person name="Young N.D."/>
            <person name="Nagarajan N."/>
            <person name="Lin S.J."/>
            <person name="Korhonen P.K."/>
            <person name="Jex A.R."/>
            <person name="Hall R.S."/>
            <person name="Safavi-Hemami H."/>
            <person name="Kaewkong W."/>
            <person name="Bertrand D."/>
            <person name="Gao S."/>
            <person name="Seet Q."/>
            <person name="Wongkham S."/>
            <person name="Teh B.T."/>
            <person name="Wongkham C."/>
            <person name="Intapan P.M."/>
            <person name="Maleewong W."/>
            <person name="Yang X."/>
            <person name="Hu M."/>
            <person name="Wang Z."/>
            <person name="Hofmann A."/>
            <person name="Sternberg P.W."/>
            <person name="Tan P."/>
            <person name="Wang J."/>
            <person name="Gasser R.B."/>
        </authorList>
    </citation>
    <scope>NUCLEOTIDE SEQUENCE [LARGE SCALE GENOMIC DNA]</scope>
</reference>
<evidence type="ECO:0000313" key="2">
    <source>
        <dbReference type="EMBL" id="KER22075.1"/>
    </source>
</evidence>
<dbReference type="STRING" id="6198.A0A074ZFR2"/>
<dbReference type="Gene3D" id="2.60.40.770">
    <property type="match status" value="1"/>
</dbReference>
<dbReference type="CTD" id="20329114"/>
<dbReference type="GeneID" id="20329114"/>
<evidence type="ECO:0000259" key="1">
    <source>
        <dbReference type="Pfam" id="PF02221"/>
    </source>
</evidence>
<dbReference type="Proteomes" id="UP000054324">
    <property type="component" value="Unassembled WGS sequence"/>
</dbReference>
<dbReference type="RefSeq" id="XP_009174180.1">
    <property type="nucleotide sequence ID" value="XM_009175916.1"/>
</dbReference>
<dbReference type="SUPFAM" id="SSF81296">
    <property type="entry name" value="E set domains"/>
    <property type="match status" value="1"/>
</dbReference>
<dbReference type="Pfam" id="PF02221">
    <property type="entry name" value="E1_DerP2_DerF2"/>
    <property type="match status" value="1"/>
</dbReference>
<protein>
    <recommendedName>
        <fullName evidence="1">MD-2-related lipid-recognition domain-containing protein</fullName>
    </recommendedName>
</protein>
<accession>A0A074ZFR2</accession>
<dbReference type="OrthoDB" id="6267013at2759"/>
<dbReference type="InterPro" id="IPR014756">
    <property type="entry name" value="Ig_E-set"/>
</dbReference>
<organism evidence="2 3">
    <name type="scientific">Opisthorchis viverrini</name>
    <name type="common">Southeast Asian liver fluke</name>
    <dbReference type="NCBI Taxonomy" id="6198"/>
    <lineage>
        <taxon>Eukaryota</taxon>
        <taxon>Metazoa</taxon>
        <taxon>Spiralia</taxon>
        <taxon>Lophotrochozoa</taxon>
        <taxon>Platyhelminthes</taxon>
        <taxon>Trematoda</taxon>
        <taxon>Digenea</taxon>
        <taxon>Opisthorchiida</taxon>
        <taxon>Opisthorchiata</taxon>
        <taxon>Opisthorchiidae</taxon>
        <taxon>Opisthorchis</taxon>
    </lineage>
</organism>
<dbReference type="InterPro" id="IPR003172">
    <property type="entry name" value="ML_dom"/>
</dbReference>
<dbReference type="AlphaFoldDB" id="A0A074ZFR2"/>
<dbReference type="EMBL" id="KL596921">
    <property type="protein sequence ID" value="KER22075.1"/>
    <property type="molecule type" value="Genomic_DNA"/>
</dbReference>